<reference evidence="1 2" key="1">
    <citation type="submission" date="2016-07" db="EMBL/GenBank/DDBJ databases">
        <title>Draft genome of Scalindua rubra, obtained from a brine-seawater interface in the Red Sea, sheds light on salt adaptation in anammox bacteria.</title>
        <authorList>
            <person name="Speth D.R."/>
            <person name="Lagkouvardos I."/>
            <person name="Wang Y."/>
            <person name="Qian P.-Y."/>
            <person name="Dutilh B.E."/>
            <person name="Jetten M.S."/>
        </authorList>
    </citation>
    <scope>NUCLEOTIDE SEQUENCE [LARGE SCALE GENOMIC DNA]</scope>
    <source>
        <strain evidence="1">BSI-1</strain>
    </source>
</reference>
<protein>
    <submittedName>
        <fullName evidence="1">Uncharacterized protein</fullName>
    </submittedName>
</protein>
<comment type="caution">
    <text evidence="1">The sequence shown here is derived from an EMBL/GenBank/DDBJ whole genome shotgun (WGS) entry which is preliminary data.</text>
</comment>
<name>A0A1E3X2I1_9BACT</name>
<dbReference type="Proteomes" id="UP000094056">
    <property type="component" value="Unassembled WGS sequence"/>
</dbReference>
<dbReference type="EMBL" id="MAYW01000354">
    <property type="protein sequence ID" value="ODS29846.1"/>
    <property type="molecule type" value="Genomic_DNA"/>
</dbReference>
<dbReference type="AlphaFoldDB" id="A0A1E3X2I1"/>
<organism evidence="1 2">
    <name type="scientific">Candidatus Scalindua rubra</name>
    <dbReference type="NCBI Taxonomy" id="1872076"/>
    <lineage>
        <taxon>Bacteria</taxon>
        <taxon>Pseudomonadati</taxon>
        <taxon>Planctomycetota</taxon>
        <taxon>Candidatus Brocadiia</taxon>
        <taxon>Candidatus Brocadiales</taxon>
        <taxon>Candidatus Scalinduaceae</taxon>
        <taxon>Candidatus Scalindua</taxon>
    </lineage>
</organism>
<sequence>MAVKERSYAPSEFRLGIARQTAWGTAITTQSNLLELHITEPTQIDYSGVTRDITKRSDGKIVESNTDIYVTQAGTIYSVSVSGILTDLCADYLIYAVMQDIESEAPTGPFNKIFYWDRNTVSPDFAGLSALTVCGMNLCA</sequence>
<proteinExistence type="predicted"/>
<gene>
    <name evidence="1" type="ORF">SCARUB_05046</name>
</gene>
<evidence type="ECO:0000313" key="1">
    <source>
        <dbReference type="EMBL" id="ODS29846.1"/>
    </source>
</evidence>
<accession>A0A1E3X2I1</accession>
<evidence type="ECO:0000313" key="2">
    <source>
        <dbReference type="Proteomes" id="UP000094056"/>
    </source>
</evidence>
<feature type="non-terminal residue" evidence="1">
    <location>
        <position position="140"/>
    </location>
</feature>